<dbReference type="AlphaFoldDB" id="A0A841SB64"/>
<evidence type="ECO:0000313" key="3">
    <source>
        <dbReference type="Proteomes" id="UP000553957"/>
    </source>
</evidence>
<dbReference type="EMBL" id="JACHKF010000001">
    <property type="protein sequence ID" value="MBB6567907.1"/>
    <property type="molecule type" value="Genomic_DNA"/>
</dbReference>
<organism evidence="2 3">
    <name type="scientific">Kribbella sandramycini</name>
    <dbReference type="NCBI Taxonomy" id="60450"/>
    <lineage>
        <taxon>Bacteria</taxon>
        <taxon>Bacillati</taxon>
        <taxon>Actinomycetota</taxon>
        <taxon>Actinomycetes</taxon>
        <taxon>Propionibacteriales</taxon>
        <taxon>Kribbellaceae</taxon>
        <taxon>Kribbella</taxon>
    </lineage>
</organism>
<gene>
    <name evidence="2" type="ORF">HNR71_003544</name>
</gene>
<feature type="domain" description="Putative metallopeptidase" evidence="1">
    <location>
        <begin position="213"/>
        <end position="450"/>
    </location>
</feature>
<protein>
    <submittedName>
        <fullName evidence="2">Putative metal-dependent peptidase</fullName>
    </submittedName>
</protein>
<comment type="caution">
    <text evidence="2">The sequence shown here is derived from an EMBL/GenBank/DDBJ whole genome shotgun (WGS) entry which is preliminary data.</text>
</comment>
<evidence type="ECO:0000259" key="1">
    <source>
        <dbReference type="Pfam" id="PF13203"/>
    </source>
</evidence>
<dbReference type="PANTHER" id="PTHR38730:SF1">
    <property type="entry name" value="SLL7028 PROTEIN"/>
    <property type="match status" value="1"/>
</dbReference>
<accession>A0A841SB64</accession>
<dbReference type="InterPro" id="IPR025154">
    <property type="entry name" value="Put_metallopeptidase_dom"/>
</dbReference>
<evidence type="ECO:0000313" key="2">
    <source>
        <dbReference type="EMBL" id="MBB6567907.1"/>
    </source>
</evidence>
<dbReference type="Pfam" id="PF13203">
    <property type="entry name" value="DUF2201_N"/>
    <property type="match status" value="1"/>
</dbReference>
<sequence length="594" mass="64673">MPDRRKSRKDPAWEATIAGWATVSRHPLFAPMVNRLQGPVRDNSVPRDGWATINSNGSIRTHPSRRATPSEWSWVFAHLLIHLGLGHAARDQPAADHAAAAAYDTAVNHFLQSLKLGTPVVELPPTFPGVEEDTLARRWRASGVPLEYDGLGVAGAQSDVLIERWNGWGKPPDWSALFAAGLSDAAAAAVDVAGGARSSLSDSRRGRNSWDLALGWFVSSYPLLGAVASTMKVVAEAELARGWEISVAAVNAAAGEIYVNPLTVLTQHEWRFVMAHEMLHAALRHGERVGGRDPYLWNVAADLVINGWLLEMGVGSMPDGALYDASLKGMSAEEVYDRIATDLRRYRKLATLRGTGLGDVLGHPLPHSGESARAAGLDDIYRRALSTGLAYHDASRGTLPAGLVEEIRALDHPPLSWDAQLARWFEEHVPAVERRRTYARASRRQAGTPDIPRPGWIRPLELEQLPTYGVVLDTSGSMNRELLGKALGAIASYSRARDVPAARVIYCDAYAYDAGYVPVDDIAGRVQVRGRGGTVLQPGVDLLERADDFPATGPILLITDGQCDVVRVRREHAWLLPHSATLPFTPRGPVFRVE</sequence>
<dbReference type="Proteomes" id="UP000553957">
    <property type="component" value="Unassembled WGS sequence"/>
</dbReference>
<name>A0A841SB64_9ACTN</name>
<proteinExistence type="predicted"/>
<reference evidence="2 3" key="1">
    <citation type="submission" date="2020-08" db="EMBL/GenBank/DDBJ databases">
        <title>Sequencing the genomes of 1000 actinobacteria strains.</title>
        <authorList>
            <person name="Klenk H.-P."/>
        </authorList>
    </citation>
    <scope>NUCLEOTIDE SEQUENCE [LARGE SCALE GENOMIC DNA]</scope>
    <source>
        <strain evidence="2 3">DSM 15626</strain>
    </source>
</reference>
<dbReference type="PANTHER" id="PTHR38730">
    <property type="entry name" value="SLL7028 PROTEIN"/>
    <property type="match status" value="1"/>
</dbReference>